<evidence type="ECO:0000313" key="3">
    <source>
        <dbReference type="Proteomes" id="UP000002016"/>
    </source>
</evidence>
<dbReference type="InterPro" id="IPR051161">
    <property type="entry name" value="Mannose-6P_isomerase_type2"/>
</dbReference>
<accession>A8F6E9</accession>
<keyword evidence="3" id="KW-1185">Reference proteome</keyword>
<proteinExistence type="predicted"/>
<dbReference type="PANTHER" id="PTHR46390:SF1">
    <property type="entry name" value="MANNOSE-1-PHOSPHATE GUANYLYLTRANSFERASE"/>
    <property type="match status" value="1"/>
</dbReference>
<name>A8F6E9_PSELT</name>
<dbReference type="OrthoDB" id="9806359at2"/>
<dbReference type="GO" id="GO:0009298">
    <property type="term" value="P:GDP-mannose biosynthetic process"/>
    <property type="evidence" value="ECO:0007669"/>
    <property type="project" value="TreeGrafter"/>
</dbReference>
<dbReference type="EMBL" id="CP000812">
    <property type="protein sequence ID" value="ABV33733.1"/>
    <property type="molecule type" value="Genomic_DNA"/>
</dbReference>
<dbReference type="Proteomes" id="UP000002016">
    <property type="component" value="Chromosome"/>
</dbReference>
<dbReference type="InterPro" id="IPR005835">
    <property type="entry name" value="NTP_transferase_dom"/>
</dbReference>
<keyword evidence="2" id="KW-0808">Transferase</keyword>
<evidence type="ECO:0000259" key="1">
    <source>
        <dbReference type="Pfam" id="PF00483"/>
    </source>
</evidence>
<dbReference type="PANTHER" id="PTHR46390">
    <property type="entry name" value="MANNOSE-1-PHOSPHATE GUANYLYLTRANSFERASE"/>
    <property type="match status" value="1"/>
</dbReference>
<sequence>MKRSKMYLTLRKRMRHSFENRNLGKRDWKTFLATYSELPEIPKTNILLEPTKKNTAPACTFASLNFQEHETIFIVPADHYIPDTEKFWHCVEIAQRFIENHEGIITFGIVTQIETAHGYIQSNECRKNSKFHEKPNSIQFHFMNRSYFWTSKINCISENN</sequence>
<reference evidence="2 3" key="1">
    <citation type="submission" date="2007-08" db="EMBL/GenBank/DDBJ databases">
        <title>Complete sequence of Thermotoga lettingae TMO.</title>
        <authorList>
            <consortium name="US DOE Joint Genome Institute"/>
            <person name="Copeland A."/>
            <person name="Lucas S."/>
            <person name="Lapidus A."/>
            <person name="Barry K."/>
            <person name="Glavina del Rio T."/>
            <person name="Dalin E."/>
            <person name="Tice H."/>
            <person name="Pitluck S."/>
            <person name="Foster B."/>
            <person name="Bruce D."/>
            <person name="Schmutz J."/>
            <person name="Larimer F."/>
            <person name="Land M."/>
            <person name="Hauser L."/>
            <person name="Kyrpides N."/>
            <person name="Mikhailova N."/>
            <person name="Nelson K."/>
            <person name="Gogarten J.P."/>
            <person name="Noll K."/>
            <person name="Richardson P."/>
        </authorList>
    </citation>
    <scope>NUCLEOTIDE SEQUENCE [LARGE SCALE GENOMIC DNA]</scope>
    <source>
        <strain evidence="3">ATCC BAA-301 / DSM 14385 / NBRC 107922 / TMO</strain>
    </source>
</reference>
<dbReference type="eggNOG" id="COG0836">
    <property type="taxonomic scope" value="Bacteria"/>
</dbReference>
<evidence type="ECO:0000313" key="2">
    <source>
        <dbReference type="EMBL" id="ABV33733.1"/>
    </source>
</evidence>
<protein>
    <submittedName>
        <fullName evidence="2">Mannose-1-phosphate guanylyltransferase-like protein</fullName>
    </submittedName>
</protein>
<dbReference type="GO" id="GO:0004475">
    <property type="term" value="F:mannose-1-phosphate guanylyltransferase (GTP) activity"/>
    <property type="evidence" value="ECO:0007669"/>
    <property type="project" value="TreeGrafter"/>
</dbReference>
<gene>
    <name evidence="2" type="ordered locus">Tlet_1168</name>
</gene>
<dbReference type="HOGENOM" id="CLU_1650677_0_0_0"/>
<organism evidence="2 3">
    <name type="scientific">Pseudothermotoga lettingae (strain ATCC BAA-301 / DSM 14385 / NBRC 107922 / TMO)</name>
    <name type="common">Thermotoga lettingae</name>
    <dbReference type="NCBI Taxonomy" id="416591"/>
    <lineage>
        <taxon>Bacteria</taxon>
        <taxon>Thermotogati</taxon>
        <taxon>Thermotogota</taxon>
        <taxon>Thermotogae</taxon>
        <taxon>Thermotogales</taxon>
        <taxon>Thermotogaceae</taxon>
        <taxon>Pseudothermotoga</taxon>
    </lineage>
</organism>
<dbReference type="SUPFAM" id="SSF53448">
    <property type="entry name" value="Nucleotide-diphospho-sugar transferases"/>
    <property type="match status" value="1"/>
</dbReference>
<dbReference type="InterPro" id="IPR029044">
    <property type="entry name" value="Nucleotide-diphossugar_trans"/>
</dbReference>
<feature type="domain" description="Nucleotidyl transferase" evidence="1">
    <location>
        <begin position="41"/>
        <end position="153"/>
    </location>
</feature>
<dbReference type="AlphaFoldDB" id="A8F6E9"/>
<dbReference type="Pfam" id="PF00483">
    <property type="entry name" value="NTP_transferase"/>
    <property type="match status" value="1"/>
</dbReference>
<dbReference type="Gene3D" id="3.90.550.10">
    <property type="entry name" value="Spore Coat Polysaccharide Biosynthesis Protein SpsA, Chain A"/>
    <property type="match status" value="1"/>
</dbReference>
<dbReference type="KEGG" id="tle:Tlet_1168"/>
<dbReference type="STRING" id="416591.Tlet_1168"/>
<reference evidence="2 3" key="2">
    <citation type="journal article" date="2009" name="Proc. Natl. Acad. Sci. U.S.A.">
        <title>On the chimeric nature, thermophilic origin, and phylogenetic placement of the Thermotogales.</title>
        <authorList>
            <person name="Zhaxybayeva O."/>
            <person name="Swithers K.S."/>
            <person name="Lapierre P."/>
            <person name="Fournier G.P."/>
            <person name="Bickhart D.M."/>
            <person name="DeBoy R.T."/>
            <person name="Nelson K.E."/>
            <person name="Nesbo C.L."/>
            <person name="Doolittle W.F."/>
            <person name="Gogarten J.P."/>
            <person name="Noll K.M."/>
        </authorList>
    </citation>
    <scope>NUCLEOTIDE SEQUENCE [LARGE SCALE GENOMIC DNA]</scope>
    <source>
        <strain evidence="3">ATCC BAA-301 / DSM 14385 / NBRC 107922 / TMO</strain>
    </source>
</reference>
<keyword evidence="2" id="KW-0548">Nucleotidyltransferase</keyword>